<dbReference type="EMBL" id="GBXM01010199">
    <property type="protein sequence ID" value="JAH98378.1"/>
    <property type="molecule type" value="Transcribed_RNA"/>
</dbReference>
<organism evidence="1">
    <name type="scientific">Anguilla anguilla</name>
    <name type="common">European freshwater eel</name>
    <name type="synonym">Muraena anguilla</name>
    <dbReference type="NCBI Taxonomy" id="7936"/>
    <lineage>
        <taxon>Eukaryota</taxon>
        <taxon>Metazoa</taxon>
        <taxon>Chordata</taxon>
        <taxon>Craniata</taxon>
        <taxon>Vertebrata</taxon>
        <taxon>Euteleostomi</taxon>
        <taxon>Actinopterygii</taxon>
        <taxon>Neopterygii</taxon>
        <taxon>Teleostei</taxon>
        <taxon>Anguilliformes</taxon>
        <taxon>Anguillidae</taxon>
        <taxon>Anguilla</taxon>
    </lineage>
</organism>
<reference evidence="1" key="2">
    <citation type="journal article" date="2015" name="Fish Shellfish Immunol.">
        <title>Early steps in the European eel (Anguilla anguilla)-Vibrio vulnificus interaction in the gills: Role of the RtxA13 toxin.</title>
        <authorList>
            <person name="Callol A."/>
            <person name="Pajuelo D."/>
            <person name="Ebbesson L."/>
            <person name="Teles M."/>
            <person name="MacKenzie S."/>
            <person name="Amaro C."/>
        </authorList>
    </citation>
    <scope>NUCLEOTIDE SEQUENCE</scope>
</reference>
<reference evidence="1" key="1">
    <citation type="submission" date="2014-11" db="EMBL/GenBank/DDBJ databases">
        <authorList>
            <person name="Amaro Gonzalez C."/>
        </authorList>
    </citation>
    <scope>NUCLEOTIDE SEQUENCE</scope>
</reference>
<accession>A0A0E9X9K9</accession>
<protein>
    <submittedName>
        <fullName evidence="1">Uncharacterized protein</fullName>
    </submittedName>
</protein>
<evidence type="ECO:0000313" key="1">
    <source>
        <dbReference type="EMBL" id="JAH98378.1"/>
    </source>
</evidence>
<proteinExistence type="predicted"/>
<dbReference type="AlphaFoldDB" id="A0A0E9X9K9"/>
<name>A0A0E9X9K9_ANGAN</name>
<sequence length="99" mass="11681">MDSRYAFFYFAFRHCVREEPKGTGTLLRNEEIMFQCHMLSSYDQRLHTDISSLELSALFPGVILSISWYHGLGKENMLLHNVHESRNKQMLFFVTFSEV</sequence>